<dbReference type="HOGENOM" id="CLU_2217218_0_0_9"/>
<sequence>MSYLEEINEEETDGFCFQIKHKSLKLPRETYLNSLSQYSNPFSEKAVQHLVEDYLDWKNEQGVLGMVRIDDNSDTVKIDAAVRYLTDCRYNKKQP</sequence>
<accession>L0K9C8</accession>
<dbReference type="RefSeq" id="WP_015327337.1">
    <property type="nucleotide sequence ID" value="NC_019978.1"/>
</dbReference>
<dbReference type="Proteomes" id="UP000010880">
    <property type="component" value="Chromosome"/>
</dbReference>
<gene>
    <name evidence="1" type="ordered locus">Halha_1684</name>
</gene>
<proteinExistence type="predicted"/>
<dbReference type="EMBL" id="CP003359">
    <property type="protein sequence ID" value="AGB41621.1"/>
    <property type="molecule type" value="Genomic_DNA"/>
</dbReference>
<organism evidence="1 2">
    <name type="scientific">Halobacteroides halobius (strain ATCC 35273 / DSM 5150 / MD-1)</name>
    <dbReference type="NCBI Taxonomy" id="748449"/>
    <lineage>
        <taxon>Bacteria</taxon>
        <taxon>Bacillati</taxon>
        <taxon>Bacillota</taxon>
        <taxon>Clostridia</taxon>
        <taxon>Halanaerobiales</taxon>
        <taxon>Halobacteroidaceae</taxon>
        <taxon>Halobacteroides</taxon>
    </lineage>
</organism>
<name>L0K9C8_HALHC</name>
<dbReference type="AlphaFoldDB" id="L0K9C8"/>
<dbReference type="OrthoDB" id="2112213at2"/>
<keyword evidence="2" id="KW-1185">Reference proteome</keyword>
<protein>
    <submittedName>
        <fullName evidence="1">Uncharacterized protein</fullName>
    </submittedName>
</protein>
<evidence type="ECO:0000313" key="1">
    <source>
        <dbReference type="EMBL" id="AGB41621.1"/>
    </source>
</evidence>
<reference evidence="2" key="1">
    <citation type="submission" date="2012-02" db="EMBL/GenBank/DDBJ databases">
        <title>The complete genome of Halobacteroides halobius DSM 5150.</title>
        <authorList>
            <person name="Lucas S."/>
            <person name="Copeland A."/>
            <person name="Lapidus A."/>
            <person name="Glavina del Rio T."/>
            <person name="Dalin E."/>
            <person name="Tice H."/>
            <person name="Bruce D."/>
            <person name="Goodwin L."/>
            <person name="Pitluck S."/>
            <person name="Peters L."/>
            <person name="Mikhailova N."/>
            <person name="Gu W."/>
            <person name="Kyrpides N."/>
            <person name="Mavromatis K."/>
            <person name="Ivanova N."/>
            <person name="Brettin T."/>
            <person name="Detter J.C."/>
            <person name="Han C."/>
            <person name="Larimer F."/>
            <person name="Land M."/>
            <person name="Hauser L."/>
            <person name="Markowitz V."/>
            <person name="Cheng J.-F."/>
            <person name="Hugenholtz P."/>
            <person name="Woyke T."/>
            <person name="Wu D."/>
            <person name="Tindall B."/>
            <person name="Pomrenke H."/>
            <person name="Brambilla E."/>
            <person name="Klenk H.-P."/>
            <person name="Eisen J.A."/>
        </authorList>
    </citation>
    <scope>NUCLEOTIDE SEQUENCE [LARGE SCALE GENOMIC DNA]</scope>
    <source>
        <strain evidence="2">ATCC 35273 / DSM 5150 / MD-1</strain>
    </source>
</reference>
<dbReference type="eggNOG" id="ENOG5033MWP">
    <property type="taxonomic scope" value="Bacteria"/>
</dbReference>
<dbReference type="KEGG" id="hhl:Halha_1684"/>
<evidence type="ECO:0000313" key="2">
    <source>
        <dbReference type="Proteomes" id="UP000010880"/>
    </source>
</evidence>